<feature type="region of interest" description="Disordered" evidence="8">
    <location>
        <begin position="1"/>
        <end position="26"/>
    </location>
</feature>
<organism evidence="10 11">
    <name type="scientific">Calycina marina</name>
    <dbReference type="NCBI Taxonomy" id="1763456"/>
    <lineage>
        <taxon>Eukaryota</taxon>
        <taxon>Fungi</taxon>
        <taxon>Dikarya</taxon>
        <taxon>Ascomycota</taxon>
        <taxon>Pezizomycotina</taxon>
        <taxon>Leotiomycetes</taxon>
        <taxon>Helotiales</taxon>
        <taxon>Pezizellaceae</taxon>
        <taxon>Calycina</taxon>
    </lineage>
</organism>
<keyword evidence="6" id="KW-0804">Transcription</keyword>
<feature type="compositionally biased region" description="Polar residues" evidence="8">
    <location>
        <begin position="354"/>
        <end position="364"/>
    </location>
</feature>
<feature type="domain" description="DAMP1 SANT/Myb-like" evidence="9">
    <location>
        <begin position="121"/>
        <end position="209"/>
    </location>
</feature>
<comment type="similarity">
    <text evidence="2">Belongs to the SWC4 family.</text>
</comment>
<evidence type="ECO:0000256" key="8">
    <source>
        <dbReference type="SAM" id="MobiDB-lite"/>
    </source>
</evidence>
<evidence type="ECO:0000256" key="3">
    <source>
        <dbReference type="ARBA" id="ARBA00019132"/>
    </source>
</evidence>
<dbReference type="AlphaFoldDB" id="A0A9P8CIK3"/>
<evidence type="ECO:0000256" key="5">
    <source>
        <dbReference type="ARBA" id="ARBA00023015"/>
    </source>
</evidence>
<protein>
    <recommendedName>
        <fullName evidence="3">SWR1-complex protein 4</fullName>
    </recommendedName>
</protein>
<dbReference type="GO" id="GO:0008168">
    <property type="term" value="F:methyltransferase activity"/>
    <property type="evidence" value="ECO:0007669"/>
    <property type="project" value="UniProtKB-KW"/>
</dbReference>
<dbReference type="PANTHER" id="PTHR12855">
    <property type="entry name" value="DNA METHYLTRANSFERASE 1-ASSOCIATED PROTEIN 1 FAMILY MEMBER"/>
    <property type="match status" value="1"/>
</dbReference>
<dbReference type="GO" id="GO:0003714">
    <property type="term" value="F:transcription corepressor activity"/>
    <property type="evidence" value="ECO:0007669"/>
    <property type="project" value="TreeGrafter"/>
</dbReference>
<keyword evidence="7" id="KW-0539">Nucleus</keyword>
<evidence type="ECO:0000256" key="6">
    <source>
        <dbReference type="ARBA" id="ARBA00023163"/>
    </source>
</evidence>
<comment type="subcellular location">
    <subcellularLocation>
        <location evidence="1">Nucleus</location>
    </subcellularLocation>
</comment>
<evidence type="ECO:0000256" key="7">
    <source>
        <dbReference type="ARBA" id="ARBA00023242"/>
    </source>
</evidence>
<dbReference type="InterPro" id="IPR027109">
    <property type="entry name" value="Swc4/Dmap1"/>
</dbReference>
<keyword evidence="4" id="KW-0156">Chromatin regulator</keyword>
<dbReference type="InterPro" id="IPR032563">
    <property type="entry name" value="DAMP1_SANT-like"/>
</dbReference>
<dbReference type="Pfam" id="PF16282">
    <property type="entry name" value="SANT_DAMP1_like"/>
    <property type="match status" value="1"/>
</dbReference>
<proteinExistence type="inferred from homology"/>
<keyword evidence="11" id="KW-1185">Reference proteome</keyword>
<feature type="region of interest" description="Disordered" evidence="8">
    <location>
        <begin position="321"/>
        <end position="377"/>
    </location>
</feature>
<gene>
    <name evidence="10" type="ORF">BJ878DRAFT_490330</name>
</gene>
<evidence type="ECO:0000256" key="1">
    <source>
        <dbReference type="ARBA" id="ARBA00004123"/>
    </source>
</evidence>
<dbReference type="OrthoDB" id="19740at2759"/>
<feature type="region of interest" description="Disordered" evidence="8">
    <location>
        <begin position="474"/>
        <end position="558"/>
    </location>
</feature>
<dbReference type="GO" id="GO:0000812">
    <property type="term" value="C:Swr1 complex"/>
    <property type="evidence" value="ECO:0007669"/>
    <property type="project" value="TreeGrafter"/>
</dbReference>
<dbReference type="GO" id="GO:0000122">
    <property type="term" value="P:negative regulation of transcription by RNA polymerase II"/>
    <property type="evidence" value="ECO:0007669"/>
    <property type="project" value="TreeGrafter"/>
</dbReference>
<name>A0A9P8CIK3_9HELO</name>
<keyword evidence="10" id="KW-0808">Transferase</keyword>
<dbReference type="PANTHER" id="PTHR12855:SF10">
    <property type="entry name" value="DNA METHYLTRANSFERASE 1-ASSOCIATED PROTEIN 1"/>
    <property type="match status" value="1"/>
</dbReference>
<evidence type="ECO:0000313" key="10">
    <source>
        <dbReference type="EMBL" id="KAG9247950.1"/>
    </source>
</evidence>
<feature type="compositionally biased region" description="Basic and acidic residues" evidence="8">
    <location>
        <begin position="1"/>
        <end position="10"/>
    </location>
</feature>
<comment type="caution">
    <text evidence="10">The sequence shown here is derived from an EMBL/GenBank/DDBJ whole genome shotgun (WGS) entry which is preliminary data.</text>
</comment>
<keyword evidence="10" id="KW-0489">Methyltransferase</keyword>
<reference evidence="10" key="1">
    <citation type="journal article" date="2021" name="IMA Fungus">
        <title>Genomic characterization of three marine fungi, including Emericellopsis atlantica sp. nov. with signatures of a generalist lifestyle and marine biomass degradation.</title>
        <authorList>
            <person name="Hagestad O.C."/>
            <person name="Hou L."/>
            <person name="Andersen J.H."/>
            <person name="Hansen E.H."/>
            <person name="Altermark B."/>
            <person name="Li C."/>
            <person name="Kuhnert E."/>
            <person name="Cox R.J."/>
            <person name="Crous P.W."/>
            <person name="Spatafora J.W."/>
            <person name="Lail K."/>
            <person name="Amirebrahimi M."/>
            <person name="Lipzen A."/>
            <person name="Pangilinan J."/>
            <person name="Andreopoulos W."/>
            <person name="Hayes R.D."/>
            <person name="Ng V."/>
            <person name="Grigoriev I.V."/>
            <person name="Jackson S.A."/>
            <person name="Sutton T.D.S."/>
            <person name="Dobson A.D.W."/>
            <person name="Rama T."/>
        </authorList>
    </citation>
    <scope>NUCLEOTIDE SEQUENCE</scope>
    <source>
        <strain evidence="10">TRa3180A</strain>
    </source>
</reference>
<sequence>MTPYDVRDMLDLPGSAGLRPAKKQRVAGTRTNLKGLAREVQSLGGDNSIAIVPEISVFKRRRLTSRKPAARWLFQPFTNSAREDGLKLQHWRKKEDITRAPVAEEDNDKQIESVPLPVEDYTFAKFNVRVRTEEYSNEEYTEHLQDPNWTKEETDYLMKVVKNFDLRWPVIWDRYEFTPKSAYPEDQPVPAVIRSMEDLKARYYKLSAIIMKLRTPPDRMQSAQFDNMEKMKAFDPAQEEKRKQYAEVIFSRTREEAKEEESLLLELKRILARSDKMNEQRTELYSCLEAPPTKVIEGNNIATFSTSAGLQGLLQHIMQTDKSRKRRSILEPGSGISPAIGQHPDLHRRESNIRDSISGPSGNPSHKKAAPHSVTERRLSAEDEALYGVTHPTDRSTSGPIFRREKLAKIITNKSAMQQARILNTLGELNVPRDVIMPTSNVGGAYTILLDGVMKMLDVQKHVEKAEAELKLVQSQKEEVDRRERAAKGIPEPDAEGNNAEPPSAGPETSGAAQSRAGSVQRSVRGESLVPRTASGTHKRSASVMSVGSENGTKRQRK</sequence>
<evidence type="ECO:0000256" key="4">
    <source>
        <dbReference type="ARBA" id="ARBA00022853"/>
    </source>
</evidence>
<feature type="compositionally biased region" description="Polar residues" evidence="8">
    <location>
        <begin position="511"/>
        <end position="522"/>
    </location>
</feature>
<dbReference type="EMBL" id="MU253759">
    <property type="protein sequence ID" value="KAG9247950.1"/>
    <property type="molecule type" value="Genomic_DNA"/>
</dbReference>
<dbReference type="Proteomes" id="UP000887226">
    <property type="component" value="Unassembled WGS sequence"/>
</dbReference>
<feature type="compositionally biased region" description="Basic and acidic residues" evidence="8">
    <location>
        <begin position="344"/>
        <end position="353"/>
    </location>
</feature>
<evidence type="ECO:0000313" key="11">
    <source>
        <dbReference type="Proteomes" id="UP000887226"/>
    </source>
</evidence>
<feature type="compositionally biased region" description="Basic and acidic residues" evidence="8">
    <location>
        <begin position="474"/>
        <end position="487"/>
    </location>
</feature>
<evidence type="ECO:0000256" key="2">
    <source>
        <dbReference type="ARBA" id="ARBA00006918"/>
    </source>
</evidence>
<dbReference type="GO" id="GO:0035267">
    <property type="term" value="C:NuA4 histone acetyltransferase complex"/>
    <property type="evidence" value="ECO:0007669"/>
    <property type="project" value="InterPro"/>
</dbReference>
<keyword evidence="5" id="KW-0805">Transcription regulation</keyword>
<dbReference type="Gene3D" id="1.10.10.60">
    <property type="entry name" value="Homeodomain-like"/>
    <property type="match status" value="1"/>
</dbReference>
<dbReference type="GO" id="GO:0006281">
    <property type="term" value="P:DNA repair"/>
    <property type="evidence" value="ECO:0007669"/>
    <property type="project" value="InterPro"/>
</dbReference>
<accession>A0A9P8CIK3</accession>
<dbReference type="GO" id="GO:0032259">
    <property type="term" value="P:methylation"/>
    <property type="evidence" value="ECO:0007669"/>
    <property type="project" value="UniProtKB-KW"/>
</dbReference>
<dbReference type="GO" id="GO:0006338">
    <property type="term" value="P:chromatin remodeling"/>
    <property type="evidence" value="ECO:0007669"/>
    <property type="project" value="InterPro"/>
</dbReference>
<evidence type="ECO:0000259" key="9">
    <source>
        <dbReference type="Pfam" id="PF16282"/>
    </source>
</evidence>